<comment type="caution">
    <text evidence="15">The sequence shown here is derived from an EMBL/GenBank/DDBJ whole genome shotgun (WGS) entry which is preliminary data.</text>
</comment>
<evidence type="ECO:0000256" key="8">
    <source>
        <dbReference type="ARBA" id="ARBA00022840"/>
    </source>
</evidence>
<evidence type="ECO:0000256" key="9">
    <source>
        <dbReference type="ARBA" id="ARBA00022842"/>
    </source>
</evidence>
<evidence type="ECO:0000256" key="3">
    <source>
        <dbReference type="ARBA" id="ARBA00005842"/>
    </source>
</evidence>
<evidence type="ECO:0000256" key="6">
    <source>
        <dbReference type="ARBA" id="ARBA00022694"/>
    </source>
</evidence>
<dbReference type="GO" id="GO:0052381">
    <property type="term" value="F:tRNA dimethylallyltransferase activity"/>
    <property type="evidence" value="ECO:0007669"/>
    <property type="project" value="UniProtKB-EC"/>
</dbReference>
<dbReference type="Pfam" id="PF01715">
    <property type="entry name" value="IPPT"/>
    <property type="match status" value="1"/>
</dbReference>
<evidence type="ECO:0000256" key="5">
    <source>
        <dbReference type="ARBA" id="ARBA00022679"/>
    </source>
</evidence>
<evidence type="ECO:0000256" key="11">
    <source>
        <dbReference type="HAMAP-Rule" id="MF_00185"/>
    </source>
</evidence>
<feature type="binding site" evidence="11">
    <location>
        <begin position="8"/>
        <end position="15"/>
    </location>
    <ligand>
        <name>ATP</name>
        <dbReference type="ChEBI" id="CHEBI:30616"/>
    </ligand>
</feature>
<proteinExistence type="inferred from homology"/>
<dbReference type="NCBIfam" id="TIGR00174">
    <property type="entry name" value="miaA"/>
    <property type="match status" value="1"/>
</dbReference>
<comment type="subunit">
    <text evidence="4 11">Monomer.</text>
</comment>
<dbReference type="EMBL" id="JACGBB010000004">
    <property type="protein sequence ID" value="MBZ7987096.1"/>
    <property type="molecule type" value="Genomic_DNA"/>
</dbReference>
<evidence type="ECO:0000256" key="13">
    <source>
        <dbReference type="RuleBase" id="RU003784"/>
    </source>
</evidence>
<name>A0ABS7WRU4_9BACT</name>
<evidence type="ECO:0000256" key="1">
    <source>
        <dbReference type="ARBA" id="ARBA00001946"/>
    </source>
</evidence>
<keyword evidence="6 11" id="KW-0819">tRNA processing</keyword>
<dbReference type="InterPro" id="IPR027417">
    <property type="entry name" value="P-loop_NTPase"/>
</dbReference>
<feature type="site" description="Interaction with substrate tRNA" evidence="11">
    <location>
        <position position="99"/>
    </location>
</feature>
<comment type="caution">
    <text evidence="11">Lacks conserved residue(s) required for the propagation of feature annotation.</text>
</comment>
<protein>
    <recommendedName>
        <fullName evidence="11">tRNA dimethylallyltransferase</fullName>
        <ecNumber evidence="11">2.5.1.75</ecNumber>
    </recommendedName>
    <alternativeName>
        <fullName evidence="11">Dimethylallyl diphosphate:tRNA dimethylallyltransferase</fullName>
        <shortName evidence="11">DMAPP:tRNA dimethylallyltransferase</shortName>
        <shortName evidence="11">DMATase</shortName>
    </alternativeName>
    <alternativeName>
        <fullName evidence="11">Isopentenyl-diphosphate:tRNA isopentenyltransferase</fullName>
        <shortName evidence="11">IPP transferase</shortName>
        <shortName evidence="11">IPPT</shortName>
        <shortName evidence="11">IPTase</shortName>
    </alternativeName>
</protein>
<keyword evidence="16" id="KW-1185">Reference proteome</keyword>
<keyword evidence="7 11" id="KW-0547">Nucleotide-binding</keyword>
<keyword evidence="8 11" id="KW-0067">ATP-binding</keyword>
<comment type="catalytic activity">
    <reaction evidence="10 11 12">
        <text>adenosine(37) in tRNA + dimethylallyl diphosphate = N(6)-dimethylallyladenosine(37) in tRNA + diphosphate</text>
        <dbReference type="Rhea" id="RHEA:26482"/>
        <dbReference type="Rhea" id="RHEA-COMP:10162"/>
        <dbReference type="Rhea" id="RHEA-COMP:10375"/>
        <dbReference type="ChEBI" id="CHEBI:33019"/>
        <dbReference type="ChEBI" id="CHEBI:57623"/>
        <dbReference type="ChEBI" id="CHEBI:74411"/>
        <dbReference type="ChEBI" id="CHEBI:74415"/>
        <dbReference type="EC" id="2.5.1.75"/>
    </reaction>
</comment>
<keyword evidence="5 11" id="KW-0808">Transferase</keyword>
<evidence type="ECO:0000313" key="15">
    <source>
        <dbReference type="EMBL" id="MBZ7987096.1"/>
    </source>
</evidence>
<dbReference type="InterPro" id="IPR039657">
    <property type="entry name" value="Dimethylallyltransferase"/>
</dbReference>
<dbReference type="Proteomes" id="UP000786183">
    <property type="component" value="Unassembled WGS sequence"/>
</dbReference>
<evidence type="ECO:0000256" key="14">
    <source>
        <dbReference type="RuleBase" id="RU003785"/>
    </source>
</evidence>
<comment type="cofactor">
    <cofactor evidence="1 11">
        <name>Mg(2+)</name>
        <dbReference type="ChEBI" id="CHEBI:18420"/>
    </cofactor>
</comment>
<gene>
    <name evidence="11 15" type="primary">miaA</name>
    <name evidence="15" type="ORF">AVCANL283_03040</name>
</gene>
<feature type="region of interest" description="Interaction with substrate tRNA" evidence="11">
    <location>
        <begin position="33"/>
        <end position="36"/>
    </location>
</feature>
<evidence type="ECO:0000313" key="16">
    <source>
        <dbReference type="Proteomes" id="UP000786183"/>
    </source>
</evidence>
<sequence length="286" mass="33579">MKTIAILGTTASAKSALSHEIALKNNMAILSLDSLCIYKQLNIVSAKVDKKMLNELSYFGIDIINLDSEFNVALFFNEYLKAKEHCIKHNKDLLICGGSAFYLYALMQGLAPKIEDVKIDISFDEIYNLMQELDKESVILKNDNFRLLKWYSIYKRTNEIPSLWLKNNTKKALISDIDIFELCWEKELLNERIVQRTNKMFDDNVLDEVINLYKEYKDVKALQCIGAKEIIQYYKKEIKSIDELKELIVIHTRQFAKRQRTFNNKFLRTKLNIKSEKDLQQIYKYI</sequence>
<dbReference type="PANTHER" id="PTHR11088">
    <property type="entry name" value="TRNA DIMETHYLALLYLTRANSFERASE"/>
    <property type="match status" value="1"/>
</dbReference>
<dbReference type="HAMAP" id="MF_00185">
    <property type="entry name" value="IPP_trans"/>
    <property type="match status" value="1"/>
</dbReference>
<evidence type="ECO:0000256" key="7">
    <source>
        <dbReference type="ARBA" id="ARBA00022741"/>
    </source>
</evidence>
<dbReference type="EC" id="2.5.1.75" evidence="11"/>
<evidence type="ECO:0000256" key="4">
    <source>
        <dbReference type="ARBA" id="ARBA00011245"/>
    </source>
</evidence>
<comment type="function">
    <text evidence="2 11 13">Catalyzes the transfer of a dimethylallyl group onto the adenine at position 37 in tRNAs that read codons beginning with uridine, leading to the formation of N6-(dimethylallyl)adenosine (i(6)A).</text>
</comment>
<dbReference type="InterPro" id="IPR018022">
    <property type="entry name" value="IPT"/>
</dbReference>
<evidence type="ECO:0000256" key="12">
    <source>
        <dbReference type="RuleBase" id="RU003783"/>
    </source>
</evidence>
<evidence type="ECO:0000256" key="10">
    <source>
        <dbReference type="ARBA" id="ARBA00049563"/>
    </source>
</evidence>
<organism evidence="15 16">
    <name type="scientific">Campylobacter canadensis</name>
    <dbReference type="NCBI Taxonomy" id="449520"/>
    <lineage>
        <taxon>Bacteria</taxon>
        <taxon>Pseudomonadati</taxon>
        <taxon>Campylobacterota</taxon>
        <taxon>Epsilonproteobacteria</taxon>
        <taxon>Campylobacterales</taxon>
        <taxon>Campylobacteraceae</taxon>
        <taxon>Campylobacter</taxon>
    </lineage>
</organism>
<dbReference type="RefSeq" id="WP_172233423.1">
    <property type="nucleotide sequence ID" value="NZ_CP035946.1"/>
</dbReference>
<reference evidence="15 16" key="1">
    <citation type="submission" date="2020-07" db="EMBL/GenBank/DDBJ databases">
        <title>Transfer of Campylobacter canadensis to the novel genus Avispirillum gen. nov., that also includes two novel species recovered from migratory waterfowl: Avispirillum anseris sp. nov. and Avispirillum brantae sp. nov.</title>
        <authorList>
            <person name="Miller W.G."/>
            <person name="Chapman M.H."/>
            <person name="Yee E."/>
            <person name="Inglis G.D."/>
        </authorList>
    </citation>
    <scope>NUCLEOTIDE SEQUENCE [LARGE SCALE GENOMIC DNA]</scope>
    <source>
        <strain evidence="15 16">L283</strain>
    </source>
</reference>
<dbReference type="PANTHER" id="PTHR11088:SF60">
    <property type="entry name" value="TRNA DIMETHYLALLYLTRANSFERASE"/>
    <property type="match status" value="1"/>
</dbReference>
<comment type="similarity">
    <text evidence="3 11 14">Belongs to the IPP transferase family.</text>
</comment>
<keyword evidence="9 11" id="KW-0460">Magnesium</keyword>
<dbReference type="Gene3D" id="3.40.50.300">
    <property type="entry name" value="P-loop containing nucleotide triphosphate hydrolases"/>
    <property type="match status" value="1"/>
</dbReference>
<accession>A0ABS7WRU4</accession>
<dbReference type="SUPFAM" id="SSF52540">
    <property type="entry name" value="P-loop containing nucleoside triphosphate hydrolases"/>
    <property type="match status" value="1"/>
</dbReference>
<evidence type="ECO:0000256" key="2">
    <source>
        <dbReference type="ARBA" id="ARBA00003213"/>
    </source>
</evidence>
<dbReference type="Gene3D" id="1.10.287.890">
    <property type="entry name" value="Crystal structure of tRNA isopentenylpyrophosphate transferase (bh2366) domain"/>
    <property type="match status" value="1"/>
</dbReference>